<sequence>MKQGSSGLTLREYQVYHKPAIELTPRKVTQWVKNLPIANLGDSSKSIYRLLIDANQSLIDPDKRLSILNSIEPAAHELTIALEKQFLNSRIALSEKQKKIAALVQAIQTELSIGYHSVIESIISSEVKWTNKKILVSAIALAIKYHGLVILRCYQLYASVPSRIWRELYCLYQIAKQFEVENNEISVDHTKERFSAHNYFSRILLLSAANPYQLRQREIQMLWDILPELSSHITLMSHAYNKQHYIISLNSASPPIHKSLYQKDNDKNLKLTIFPAVEHLKQMLSSIKRSDQNSVRKTMLLRHLIQTWSHGTHRSFARTSCTESLDISIGLGATHYLLMQTPGEQGEDVSGSSDTLEAMEGSLKNATLLDVAKRRNEILKQDYDYLSSSGPPSDDVWAKLYRPDQVAKQKVDELEAKNRSRDSIVRDSYKLQQVSLLNMSPGGYCIQITSEKLPKHAQTGEILGFLEKDVQEREHWSIGVVRWVRRQAKGSIVQMGVQLLAPGALPINVQLRNSKSETNEYQRALILPALTGTGQPATLITNPLSFTTNSKVRILDHGQEYDARLSKEVASSSSFRQFQFEKLGGDKNSDSPEKPPQDPSYDAQDLDGVWDLI</sequence>
<dbReference type="OrthoDB" id="5724405at2"/>
<evidence type="ECO:0008006" key="4">
    <source>
        <dbReference type="Google" id="ProtNLM"/>
    </source>
</evidence>
<accession>A0A545UBZ7</accession>
<feature type="region of interest" description="Disordered" evidence="1">
    <location>
        <begin position="581"/>
        <end position="613"/>
    </location>
</feature>
<name>A0A545UBZ7_9GAMM</name>
<proteinExistence type="predicted"/>
<protein>
    <recommendedName>
        <fullName evidence="4">PilZ domain-containing protein</fullName>
    </recommendedName>
</protein>
<organism evidence="2 3">
    <name type="scientific">Aliikangiella coralliicola</name>
    <dbReference type="NCBI Taxonomy" id="2592383"/>
    <lineage>
        <taxon>Bacteria</taxon>
        <taxon>Pseudomonadati</taxon>
        <taxon>Pseudomonadota</taxon>
        <taxon>Gammaproteobacteria</taxon>
        <taxon>Oceanospirillales</taxon>
        <taxon>Pleioneaceae</taxon>
        <taxon>Aliikangiella</taxon>
    </lineage>
</organism>
<gene>
    <name evidence="2" type="ORF">FLL46_14300</name>
</gene>
<reference evidence="2 3" key="1">
    <citation type="submission" date="2019-07" db="EMBL/GenBank/DDBJ databases">
        <title>Draft genome for Aliikangiella sp. M105.</title>
        <authorList>
            <person name="Wang G."/>
        </authorList>
    </citation>
    <scope>NUCLEOTIDE SEQUENCE [LARGE SCALE GENOMIC DNA]</scope>
    <source>
        <strain evidence="2 3">M105</strain>
    </source>
</reference>
<dbReference type="AlphaFoldDB" id="A0A545UBZ7"/>
<evidence type="ECO:0000256" key="1">
    <source>
        <dbReference type="SAM" id="MobiDB-lite"/>
    </source>
</evidence>
<feature type="compositionally biased region" description="Basic and acidic residues" evidence="1">
    <location>
        <begin position="583"/>
        <end position="596"/>
    </location>
</feature>
<dbReference type="Proteomes" id="UP000315439">
    <property type="component" value="Unassembled WGS sequence"/>
</dbReference>
<evidence type="ECO:0000313" key="3">
    <source>
        <dbReference type="Proteomes" id="UP000315439"/>
    </source>
</evidence>
<dbReference type="EMBL" id="VIKS01000009">
    <property type="protein sequence ID" value="TQV86977.1"/>
    <property type="molecule type" value="Genomic_DNA"/>
</dbReference>
<evidence type="ECO:0000313" key="2">
    <source>
        <dbReference type="EMBL" id="TQV86977.1"/>
    </source>
</evidence>
<comment type="caution">
    <text evidence="2">The sequence shown here is derived from an EMBL/GenBank/DDBJ whole genome shotgun (WGS) entry which is preliminary data.</text>
</comment>
<dbReference type="RefSeq" id="WP_142894509.1">
    <property type="nucleotide sequence ID" value="NZ_ML660165.1"/>
</dbReference>
<keyword evidence="3" id="KW-1185">Reference proteome</keyword>